<dbReference type="GO" id="GO:0003677">
    <property type="term" value="F:DNA binding"/>
    <property type="evidence" value="ECO:0007669"/>
    <property type="project" value="InterPro"/>
</dbReference>
<protein>
    <submittedName>
        <fullName evidence="5">Replication factor C small subunit</fullName>
    </submittedName>
</protein>
<organism evidence="5">
    <name type="scientific">Terrestrivirus sp</name>
    <dbReference type="NCBI Taxonomy" id="2487775"/>
    <lineage>
        <taxon>Viruses</taxon>
        <taxon>Varidnaviria</taxon>
        <taxon>Bamfordvirae</taxon>
        <taxon>Nucleocytoviricota</taxon>
        <taxon>Megaviricetes</taxon>
        <taxon>Imitervirales</taxon>
        <taxon>Mimiviridae</taxon>
        <taxon>Klosneuvirinae</taxon>
    </lineage>
</organism>
<gene>
    <name evidence="5" type="ORF">Terrestrivirus3_134</name>
</gene>
<dbReference type="SUPFAM" id="SSF52540">
    <property type="entry name" value="P-loop containing nucleoside triphosphate hydrolases"/>
    <property type="match status" value="1"/>
</dbReference>
<reference evidence="5" key="1">
    <citation type="submission" date="2018-10" db="EMBL/GenBank/DDBJ databases">
        <title>Hidden diversity of soil giant viruses.</title>
        <authorList>
            <person name="Schulz F."/>
            <person name="Alteio L."/>
            <person name="Goudeau D."/>
            <person name="Ryan E.M."/>
            <person name="Malmstrom R.R."/>
            <person name="Blanchard J."/>
            <person name="Woyke T."/>
        </authorList>
    </citation>
    <scope>NUCLEOTIDE SEQUENCE</scope>
    <source>
        <strain evidence="5">TEV1</strain>
    </source>
</reference>
<dbReference type="GO" id="GO:0016887">
    <property type="term" value="F:ATP hydrolysis activity"/>
    <property type="evidence" value="ECO:0007669"/>
    <property type="project" value="InterPro"/>
</dbReference>
<dbReference type="InterPro" id="IPR013748">
    <property type="entry name" value="Rep_factorC_C"/>
</dbReference>
<evidence type="ECO:0000256" key="2">
    <source>
        <dbReference type="ARBA" id="ARBA00022741"/>
    </source>
</evidence>
<dbReference type="InterPro" id="IPR027417">
    <property type="entry name" value="P-loop_NTPase"/>
</dbReference>
<evidence type="ECO:0000256" key="3">
    <source>
        <dbReference type="ARBA" id="ARBA00022840"/>
    </source>
</evidence>
<dbReference type="PANTHER" id="PTHR11669">
    <property type="entry name" value="REPLICATION FACTOR C / DNA POLYMERASE III GAMMA-TAU SUBUNIT"/>
    <property type="match status" value="1"/>
</dbReference>
<feature type="domain" description="AAA+ ATPase" evidence="4">
    <location>
        <begin position="72"/>
        <end position="213"/>
    </location>
</feature>
<dbReference type="Gene3D" id="1.10.8.60">
    <property type="match status" value="1"/>
</dbReference>
<dbReference type="SMART" id="SM00382">
    <property type="entry name" value="AAA"/>
    <property type="match status" value="1"/>
</dbReference>
<dbReference type="CDD" id="cd00009">
    <property type="entry name" value="AAA"/>
    <property type="match status" value="1"/>
</dbReference>
<evidence type="ECO:0000259" key="4">
    <source>
        <dbReference type="SMART" id="SM00382"/>
    </source>
</evidence>
<keyword evidence="2" id="KW-0547">Nucleotide-binding</keyword>
<keyword evidence="1" id="KW-0235">DNA replication</keyword>
<evidence type="ECO:0000256" key="1">
    <source>
        <dbReference type="ARBA" id="ARBA00022705"/>
    </source>
</evidence>
<dbReference type="Gene3D" id="1.20.272.10">
    <property type="match status" value="1"/>
</dbReference>
<dbReference type="GO" id="GO:0003689">
    <property type="term" value="F:DNA clamp loader activity"/>
    <property type="evidence" value="ECO:0007669"/>
    <property type="project" value="TreeGrafter"/>
</dbReference>
<dbReference type="Pfam" id="PF21960">
    <property type="entry name" value="RCF1-5-like_lid"/>
    <property type="match status" value="1"/>
</dbReference>
<dbReference type="InterPro" id="IPR047854">
    <property type="entry name" value="RFC_lid"/>
</dbReference>
<name>A0A3G4ZLZ8_9VIRU</name>
<dbReference type="InterPro" id="IPR008921">
    <property type="entry name" value="DNA_pol3_clamp-load_cplx_C"/>
</dbReference>
<dbReference type="Gene3D" id="3.40.50.300">
    <property type="entry name" value="P-loop containing nucleotide triphosphate hydrolases"/>
    <property type="match status" value="1"/>
</dbReference>
<dbReference type="EMBL" id="MK071981">
    <property type="protein sequence ID" value="AYV75865.1"/>
    <property type="molecule type" value="Genomic_DNA"/>
</dbReference>
<dbReference type="CDD" id="cd18140">
    <property type="entry name" value="HLD_clamp_RFC"/>
    <property type="match status" value="1"/>
</dbReference>
<dbReference type="InterPro" id="IPR003959">
    <property type="entry name" value="ATPase_AAA_core"/>
</dbReference>
<dbReference type="GO" id="GO:0006281">
    <property type="term" value="P:DNA repair"/>
    <property type="evidence" value="ECO:0007669"/>
    <property type="project" value="TreeGrafter"/>
</dbReference>
<keyword evidence="3" id="KW-0067">ATP-binding</keyword>
<dbReference type="Pfam" id="PF00004">
    <property type="entry name" value="AAA"/>
    <property type="match status" value="1"/>
</dbReference>
<proteinExistence type="predicted"/>
<evidence type="ECO:0000313" key="5">
    <source>
        <dbReference type="EMBL" id="AYV75865.1"/>
    </source>
</evidence>
<dbReference type="InterPro" id="IPR003593">
    <property type="entry name" value="AAA+_ATPase"/>
</dbReference>
<dbReference type="Pfam" id="PF08542">
    <property type="entry name" value="Rep_fac_C"/>
    <property type="match status" value="1"/>
</dbReference>
<dbReference type="GO" id="GO:0006261">
    <property type="term" value="P:DNA-templated DNA replication"/>
    <property type="evidence" value="ECO:0007669"/>
    <property type="project" value="TreeGrafter"/>
</dbReference>
<dbReference type="PANTHER" id="PTHR11669:SF5">
    <property type="entry name" value="REPLICATION FACTOR C SUBUNIT 2"/>
    <property type="match status" value="1"/>
</dbReference>
<dbReference type="GO" id="GO:0005524">
    <property type="term" value="F:ATP binding"/>
    <property type="evidence" value="ECO:0007669"/>
    <property type="project" value="UniProtKB-KW"/>
</dbReference>
<sequence>MADNLLSIDGYDDSDCEEIDISGTLSTNYKMIRSKMTTQLPWIEKYRPSKIGDVIIDNNTLGKIKKIIEDKDMPNIIITGVPGIGKTTTIKCIARGLYGRYMEKAVLELNASDERGIKTVDEVITNFCKKSFNLYNNNNNSQNGQNNQAGKKYAKHKMIILDEADNITGKAQHSINKKMEEYNSTTRFAFTCNESSDILEAIQSRCIILRYIRLPSEKIVDRLKYICAEEKINFVPEALREIAIISQGDLRSAINNLQAVYNGLNDITVGNVYTVCDKPQPTRLQEILKCCKEMNSLKAFQQMDQLRSAGYSNSDIILGLMNVLKFDCGLSELDKNYILKKVCRSAYIVSNGVTTNLQLYGLLSSIIMGYKQNNLEI</sequence>
<dbReference type="SUPFAM" id="SSF48019">
    <property type="entry name" value="post-AAA+ oligomerization domain-like"/>
    <property type="match status" value="1"/>
</dbReference>
<dbReference type="InterPro" id="IPR050238">
    <property type="entry name" value="DNA_Rep/Repair_Clamp_Loader"/>
</dbReference>
<accession>A0A3G4ZLZ8</accession>